<gene>
    <name evidence="1" type="ORF">LZ480_06470</name>
</gene>
<accession>A0ABS9UC25</accession>
<evidence type="ECO:0000313" key="1">
    <source>
        <dbReference type="EMBL" id="MCH7321535.1"/>
    </source>
</evidence>
<comment type="caution">
    <text evidence="1">The sequence shown here is derived from an EMBL/GenBank/DDBJ whole genome shotgun (WGS) entry which is preliminary data.</text>
</comment>
<dbReference type="EMBL" id="JAKZFC010000001">
    <property type="protein sequence ID" value="MCH7321535.1"/>
    <property type="molecule type" value="Genomic_DNA"/>
</dbReference>
<protein>
    <submittedName>
        <fullName evidence="1">Uncharacterized protein</fullName>
    </submittedName>
</protein>
<sequence length="90" mass="10425">MKEVKEIYDKINETELMEKIIIELKEKGYSPQGGGAYTIFSADKQMLTLLMYDIDLNNKVMTNDIMAIVDKVIRENNFSSFEIALQKVDR</sequence>
<dbReference type="RefSeq" id="WP_241368560.1">
    <property type="nucleotide sequence ID" value="NZ_JAKZFC010000001.1"/>
</dbReference>
<reference evidence="1 2" key="1">
    <citation type="submission" date="2022-03" db="EMBL/GenBank/DDBJ databases">
        <authorList>
            <person name="Jo J.-H."/>
            <person name="Im W.-T."/>
        </authorList>
    </citation>
    <scope>NUCLEOTIDE SEQUENCE [LARGE SCALE GENOMIC DNA]</scope>
    <source>
        <strain evidence="1 2">MA9</strain>
    </source>
</reference>
<proteinExistence type="predicted"/>
<dbReference type="Proteomes" id="UP001316087">
    <property type="component" value="Unassembled WGS sequence"/>
</dbReference>
<evidence type="ECO:0000313" key="2">
    <source>
        <dbReference type="Proteomes" id="UP001316087"/>
    </source>
</evidence>
<organism evidence="1 2">
    <name type="scientific">Solibacillus palustris</name>
    <dbReference type="NCBI Taxonomy" id="2908203"/>
    <lineage>
        <taxon>Bacteria</taxon>
        <taxon>Bacillati</taxon>
        <taxon>Bacillota</taxon>
        <taxon>Bacilli</taxon>
        <taxon>Bacillales</taxon>
        <taxon>Caryophanaceae</taxon>
        <taxon>Solibacillus</taxon>
    </lineage>
</organism>
<name>A0ABS9UC25_9BACL</name>
<keyword evidence="2" id="KW-1185">Reference proteome</keyword>